<sequence>MAMPLGVFPTFVAGETASPAKHSSSSLRLLASSSTTAKFQAANLLVTKRTFVTYATVSNPATEPKKRVTGLTKTYRVSPELKDFLGGQTEISRSVALKEIWAYIKEKELQEPTNKKVIVCDEKLKTIFGGKDRVMFLEVSGLISPHFLK</sequence>
<name>A0AA38WJ99_9ASTR</name>
<dbReference type="SUPFAM" id="SSF47592">
    <property type="entry name" value="SWIB/MDM2 domain"/>
    <property type="match status" value="1"/>
</dbReference>
<dbReference type="Proteomes" id="UP001172457">
    <property type="component" value="Chromosome 4"/>
</dbReference>
<proteinExistence type="predicted"/>
<dbReference type="Pfam" id="PF02201">
    <property type="entry name" value="SWIB"/>
    <property type="match status" value="1"/>
</dbReference>
<dbReference type="Gene3D" id="1.10.245.10">
    <property type="entry name" value="SWIB/MDM2 domain"/>
    <property type="match status" value="1"/>
</dbReference>
<gene>
    <name evidence="2" type="ORF">OSB04_015989</name>
</gene>
<keyword evidence="3" id="KW-1185">Reference proteome</keyword>
<dbReference type="InterPro" id="IPR003121">
    <property type="entry name" value="SWIB_MDM2_domain"/>
</dbReference>
<evidence type="ECO:0000313" key="2">
    <source>
        <dbReference type="EMBL" id="KAJ9551944.1"/>
    </source>
</evidence>
<dbReference type="EMBL" id="JARYMX010000004">
    <property type="protein sequence ID" value="KAJ9551944.1"/>
    <property type="molecule type" value="Genomic_DNA"/>
</dbReference>
<dbReference type="InterPro" id="IPR019835">
    <property type="entry name" value="SWIB_domain"/>
</dbReference>
<dbReference type="CDD" id="cd10567">
    <property type="entry name" value="SWIB-MDM2_like"/>
    <property type="match status" value="1"/>
</dbReference>
<dbReference type="AlphaFoldDB" id="A0AA38WJ99"/>
<protein>
    <recommendedName>
        <fullName evidence="1">DM2 domain-containing protein</fullName>
    </recommendedName>
</protein>
<dbReference type="PROSITE" id="PS51925">
    <property type="entry name" value="SWIB_MDM2"/>
    <property type="match status" value="1"/>
</dbReference>
<dbReference type="PANTHER" id="PTHR13844">
    <property type="entry name" value="SWI/SNF-RELATED MATRIX-ASSOCIATED ACTIN-DEPENDENT REGULATOR OF CHROMATIN SUBFAMILY D"/>
    <property type="match status" value="1"/>
</dbReference>
<evidence type="ECO:0000259" key="1">
    <source>
        <dbReference type="PROSITE" id="PS51925"/>
    </source>
</evidence>
<comment type="caution">
    <text evidence="2">The sequence shown here is derived from an EMBL/GenBank/DDBJ whole genome shotgun (WGS) entry which is preliminary data.</text>
</comment>
<dbReference type="SMART" id="SM00151">
    <property type="entry name" value="SWIB"/>
    <property type="match status" value="1"/>
</dbReference>
<dbReference type="InterPro" id="IPR036885">
    <property type="entry name" value="SWIB_MDM2_dom_sf"/>
</dbReference>
<evidence type="ECO:0000313" key="3">
    <source>
        <dbReference type="Proteomes" id="UP001172457"/>
    </source>
</evidence>
<organism evidence="2 3">
    <name type="scientific">Centaurea solstitialis</name>
    <name type="common">yellow star-thistle</name>
    <dbReference type="NCBI Taxonomy" id="347529"/>
    <lineage>
        <taxon>Eukaryota</taxon>
        <taxon>Viridiplantae</taxon>
        <taxon>Streptophyta</taxon>
        <taxon>Embryophyta</taxon>
        <taxon>Tracheophyta</taxon>
        <taxon>Spermatophyta</taxon>
        <taxon>Magnoliopsida</taxon>
        <taxon>eudicotyledons</taxon>
        <taxon>Gunneridae</taxon>
        <taxon>Pentapetalae</taxon>
        <taxon>asterids</taxon>
        <taxon>campanulids</taxon>
        <taxon>Asterales</taxon>
        <taxon>Asteraceae</taxon>
        <taxon>Carduoideae</taxon>
        <taxon>Cardueae</taxon>
        <taxon>Centaureinae</taxon>
        <taxon>Centaurea</taxon>
    </lineage>
</organism>
<reference evidence="2" key="1">
    <citation type="submission" date="2023-03" db="EMBL/GenBank/DDBJ databases">
        <title>Chromosome-scale reference genome and RAD-based genetic map of yellow starthistle (Centaurea solstitialis) reveal putative structural variation and QTLs associated with invader traits.</title>
        <authorList>
            <person name="Reatini B."/>
            <person name="Cang F.A."/>
            <person name="Jiang Q."/>
            <person name="Mckibben M.T.W."/>
            <person name="Barker M.S."/>
            <person name="Rieseberg L.H."/>
            <person name="Dlugosch K.M."/>
        </authorList>
    </citation>
    <scope>NUCLEOTIDE SEQUENCE</scope>
    <source>
        <strain evidence="2">CAN-66</strain>
        <tissue evidence="2">Leaf</tissue>
    </source>
</reference>
<accession>A0AA38WJ99</accession>
<feature type="domain" description="DM2" evidence="1">
    <location>
        <begin position="70"/>
        <end position="149"/>
    </location>
</feature>